<feature type="domain" description="Aminoacyl-transfer RNA synthetases class-II family profile" evidence="8">
    <location>
        <begin position="342"/>
        <end position="482"/>
    </location>
</feature>
<dbReference type="InterPro" id="IPR004364">
    <property type="entry name" value="Aa-tRNA-synt_II"/>
</dbReference>
<keyword evidence="4" id="KW-0067">ATP-binding</keyword>
<dbReference type="InterPro" id="IPR002889">
    <property type="entry name" value="WSC_carb-bd"/>
</dbReference>
<dbReference type="Proteomes" id="UP000683360">
    <property type="component" value="Unassembled WGS sequence"/>
</dbReference>
<dbReference type="Gene3D" id="3.30.930.10">
    <property type="entry name" value="Bira Bifunctional Protein, Domain 2"/>
    <property type="match status" value="1"/>
</dbReference>
<dbReference type="Pfam" id="PF00152">
    <property type="entry name" value="tRNA-synt_2"/>
    <property type="match status" value="1"/>
</dbReference>
<evidence type="ECO:0000256" key="3">
    <source>
        <dbReference type="ARBA" id="ARBA00022741"/>
    </source>
</evidence>
<name>A0A8S3PNN8_MYTED</name>
<dbReference type="PANTHER" id="PTHR42918:SF9">
    <property type="entry name" value="LYSINE--TRNA LIGASE"/>
    <property type="match status" value="1"/>
</dbReference>
<keyword evidence="5" id="KW-0030">Aminoacyl-tRNA synthetase</keyword>
<dbReference type="InterPro" id="IPR012340">
    <property type="entry name" value="NA-bd_OB-fold"/>
</dbReference>
<dbReference type="InterPro" id="IPR044136">
    <property type="entry name" value="Lys-tRNA-ligase_II_N"/>
</dbReference>
<protein>
    <recommendedName>
        <fullName evidence="1">Lysine--tRNA ligase</fullName>
    </recommendedName>
    <alternativeName>
        <fullName evidence="6">Lysyl-tRNA synthetase</fullName>
    </alternativeName>
</protein>
<dbReference type="SMART" id="SM00321">
    <property type="entry name" value="WSC"/>
    <property type="match status" value="1"/>
</dbReference>
<dbReference type="InterPro" id="IPR018149">
    <property type="entry name" value="Lys-tRNA-synth_II_C"/>
</dbReference>
<dbReference type="GO" id="GO:0017101">
    <property type="term" value="C:aminoacyl-tRNA synthetase multienzyme complex"/>
    <property type="evidence" value="ECO:0007669"/>
    <property type="project" value="TreeGrafter"/>
</dbReference>
<evidence type="ECO:0000256" key="1">
    <source>
        <dbReference type="ARBA" id="ARBA00015745"/>
    </source>
</evidence>
<comment type="caution">
    <text evidence="10">The sequence shown here is derived from an EMBL/GenBank/DDBJ whole genome shotgun (WGS) entry which is preliminary data.</text>
</comment>
<evidence type="ECO:0000256" key="6">
    <source>
        <dbReference type="ARBA" id="ARBA00030563"/>
    </source>
</evidence>
<dbReference type="OrthoDB" id="21243at2759"/>
<dbReference type="Pfam" id="PF01822">
    <property type="entry name" value="WSC"/>
    <property type="match status" value="1"/>
</dbReference>
<dbReference type="PRINTS" id="PR00982">
    <property type="entry name" value="TRNASYNTHLYS"/>
</dbReference>
<evidence type="ECO:0000256" key="7">
    <source>
        <dbReference type="SAM" id="MobiDB-lite"/>
    </source>
</evidence>
<organism evidence="10 11">
    <name type="scientific">Mytilus edulis</name>
    <name type="common">Blue mussel</name>
    <dbReference type="NCBI Taxonomy" id="6550"/>
    <lineage>
        <taxon>Eukaryota</taxon>
        <taxon>Metazoa</taxon>
        <taxon>Spiralia</taxon>
        <taxon>Lophotrochozoa</taxon>
        <taxon>Mollusca</taxon>
        <taxon>Bivalvia</taxon>
        <taxon>Autobranchia</taxon>
        <taxon>Pteriomorphia</taxon>
        <taxon>Mytilida</taxon>
        <taxon>Mytiloidea</taxon>
        <taxon>Mytilidae</taxon>
        <taxon>Mytilinae</taxon>
        <taxon>Mytilus</taxon>
    </lineage>
</organism>
<keyword evidence="3" id="KW-0547">Nucleotide-binding</keyword>
<sequence>MGCYKDDPQRMLDDMIVDSRMTFELCYDKCANYSHFGLQATDECFCGNSSEDPTIYPRRPEAECNMACKGNTRQTCGGYWRMSVYRRVLADITSTANKDTTTLPDSTSAYTGLSINSCQCPCADVGHNKWLYFKNANLSTFEIKELMQPELEALQMKIRVQKTNTNRFIRSKSSAADDRTSSVSIGYIGILEYFKLRSKSAQLKERDKTLSTQIHVQMSLTFIDTYDSTPIGETKEEEVTVAGARESKSRVLSNAKFFEPEDSFDEINDNIKRGDIIGVLGKPGKTKRGELSIIPKTITLLSPCLHQLPHLHYGLKNQETRYRQRYLDMIINEPVRQKFITRAKIINYIRKFFDQQGFLEVETPLMNMIPGGATAKPFITHHNDLNMDLYMRVAPELYLKMLVVGGMDRVYEIGRQFRNEGIDLTHNPEFTTCEFYMAYADYQDLMVITESLVSGMVKTLTGGYKVPYHPEGPDGPVWEVDFTPPFRRIKMIPELESKLRVKFPNPTEFGKEESRKFIDDLCKKNGVECTSPRTTARLLDKEVLLFPAMKPDEQKPPTKEGEEANES</sequence>
<evidence type="ECO:0000259" key="8">
    <source>
        <dbReference type="PROSITE" id="PS50862"/>
    </source>
</evidence>
<dbReference type="CDD" id="cd04322">
    <property type="entry name" value="LysRS_N"/>
    <property type="match status" value="1"/>
</dbReference>
<dbReference type="SUPFAM" id="SSF55681">
    <property type="entry name" value="Class II aaRS and biotin synthetases"/>
    <property type="match status" value="1"/>
</dbReference>
<evidence type="ECO:0000256" key="5">
    <source>
        <dbReference type="ARBA" id="ARBA00023146"/>
    </source>
</evidence>
<feature type="domain" description="WSC" evidence="9">
    <location>
        <begin position="1"/>
        <end position="88"/>
    </location>
</feature>
<feature type="region of interest" description="Disordered" evidence="7">
    <location>
        <begin position="547"/>
        <end position="567"/>
    </location>
</feature>
<dbReference type="GO" id="GO:0005524">
    <property type="term" value="F:ATP binding"/>
    <property type="evidence" value="ECO:0007669"/>
    <property type="project" value="UniProtKB-KW"/>
</dbReference>
<dbReference type="GO" id="GO:0005739">
    <property type="term" value="C:mitochondrion"/>
    <property type="evidence" value="ECO:0007669"/>
    <property type="project" value="TreeGrafter"/>
</dbReference>
<dbReference type="GO" id="GO:0000049">
    <property type="term" value="F:tRNA binding"/>
    <property type="evidence" value="ECO:0007669"/>
    <property type="project" value="TreeGrafter"/>
</dbReference>
<proteinExistence type="predicted"/>
<dbReference type="GO" id="GO:0006430">
    <property type="term" value="P:lysyl-tRNA aminoacylation"/>
    <property type="evidence" value="ECO:0007669"/>
    <property type="project" value="InterPro"/>
</dbReference>
<evidence type="ECO:0000259" key="9">
    <source>
        <dbReference type="PROSITE" id="PS51212"/>
    </source>
</evidence>
<keyword evidence="11" id="KW-1185">Reference proteome</keyword>
<evidence type="ECO:0000313" key="11">
    <source>
        <dbReference type="Proteomes" id="UP000683360"/>
    </source>
</evidence>
<evidence type="ECO:0000313" key="10">
    <source>
        <dbReference type="EMBL" id="CAG2185504.1"/>
    </source>
</evidence>
<feature type="compositionally biased region" description="Basic and acidic residues" evidence="7">
    <location>
        <begin position="550"/>
        <end position="567"/>
    </location>
</feature>
<dbReference type="Gene3D" id="2.40.50.140">
    <property type="entry name" value="Nucleic acid-binding proteins"/>
    <property type="match status" value="1"/>
</dbReference>
<dbReference type="AlphaFoldDB" id="A0A8S3PNN8"/>
<dbReference type="InterPro" id="IPR045864">
    <property type="entry name" value="aa-tRNA-synth_II/BPL/LPL"/>
</dbReference>
<dbReference type="PROSITE" id="PS50862">
    <property type="entry name" value="AA_TRNA_LIGASE_II"/>
    <property type="match status" value="1"/>
</dbReference>
<reference evidence="10" key="1">
    <citation type="submission" date="2021-03" db="EMBL/GenBank/DDBJ databases">
        <authorList>
            <person name="Bekaert M."/>
        </authorList>
    </citation>
    <scope>NUCLEOTIDE SEQUENCE</scope>
</reference>
<dbReference type="GO" id="GO:0005829">
    <property type="term" value="C:cytosol"/>
    <property type="evidence" value="ECO:0007669"/>
    <property type="project" value="TreeGrafter"/>
</dbReference>
<dbReference type="PROSITE" id="PS51212">
    <property type="entry name" value="WSC"/>
    <property type="match status" value="1"/>
</dbReference>
<evidence type="ECO:0000256" key="2">
    <source>
        <dbReference type="ARBA" id="ARBA00022598"/>
    </source>
</evidence>
<dbReference type="SUPFAM" id="SSF50249">
    <property type="entry name" value="Nucleic acid-binding proteins"/>
    <property type="match status" value="1"/>
</dbReference>
<evidence type="ECO:0000256" key="4">
    <source>
        <dbReference type="ARBA" id="ARBA00022840"/>
    </source>
</evidence>
<dbReference type="GO" id="GO:0004824">
    <property type="term" value="F:lysine-tRNA ligase activity"/>
    <property type="evidence" value="ECO:0007669"/>
    <property type="project" value="InterPro"/>
</dbReference>
<dbReference type="InterPro" id="IPR006195">
    <property type="entry name" value="aa-tRNA-synth_II"/>
</dbReference>
<gene>
    <name evidence="10" type="ORF">MEDL_1098</name>
</gene>
<dbReference type="EMBL" id="CAJPWZ010000091">
    <property type="protein sequence ID" value="CAG2185504.1"/>
    <property type="molecule type" value="Genomic_DNA"/>
</dbReference>
<accession>A0A8S3PNN8</accession>
<dbReference type="PANTHER" id="PTHR42918">
    <property type="entry name" value="LYSYL-TRNA SYNTHETASE"/>
    <property type="match status" value="1"/>
</dbReference>
<keyword evidence="2 10" id="KW-0436">Ligase</keyword>